<evidence type="ECO:0000313" key="2">
    <source>
        <dbReference type="Proteomes" id="UP000284476"/>
    </source>
</evidence>
<dbReference type="RefSeq" id="WP_128209705.1">
    <property type="nucleotide sequence ID" value="NZ_JBHRSO010000006.1"/>
</dbReference>
<dbReference type="AlphaFoldDB" id="A0A443JDT0"/>
<name>A0A443JDT0_9RHOB</name>
<gene>
    <name evidence="1" type="ORF">D2T30_15990</name>
</gene>
<comment type="caution">
    <text evidence="1">The sequence shown here is derived from an EMBL/GenBank/DDBJ whole genome shotgun (WGS) entry which is preliminary data.</text>
</comment>
<dbReference type="Proteomes" id="UP000284476">
    <property type="component" value="Unassembled WGS sequence"/>
</dbReference>
<protein>
    <submittedName>
        <fullName evidence="1">Hpt domain-containing protein</fullName>
    </submittedName>
</protein>
<dbReference type="GO" id="GO:0000160">
    <property type="term" value="P:phosphorelay signal transduction system"/>
    <property type="evidence" value="ECO:0007669"/>
    <property type="project" value="InterPro"/>
</dbReference>
<reference evidence="1 2" key="1">
    <citation type="submission" date="2019-01" db="EMBL/GenBank/DDBJ databases">
        <title>Sinorhodobacter populi sp. nov. isolated from the symptomatic bark tissue of Populus euramericana canker.</title>
        <authorList>
            <person name="Xu G."/>
        </authorList>
    </citation>
    <scope>NUCLEOTIDE SEQUENCE [LARGE SCALE GENOMIC DNA]</scope>
    <source>
        <strain evidence="1 2">SK2B-1</strain>
    </source>
</reference>
<dbReference type="EMBL" id="SAUZ01000019">
    <property type="protein sequence ID" value="RWR18493.1"/>
    <property type="molecule type" value="Genomic_DNA"/>
</dbReference>
<dbReference type="Gene3D" id="1.20.120.160">
    <property type="entry name" value="HPT domain"/>
    <property type="match status" value="1"/>
</dbReference>
<proteinExistence type="predicted"/>
<sequence length="139" mass="15252">MRNLGRAQSPAGNERWNGMLIDWKMVEDLHADIGTADFAEVVMLFLSEVEDVLNPITPGPLSSEELHFLKGSALNLGFVGLAGLCRDADAPDARMRRAMLQDTFVQSRNEFLARVGHYLRAVPAGEPVRSGIPPGFHLP</sequence>
<reference evidence="1 2" key="2">
    <citation type="submission" date="2019-01" db="EMBL/GenBank/DDBJ databases">
        <authorList>
            <person name="Li Y."/>
        </authorList>
    </citation>
    <scope>NUCLEOTIDE SEQUENCE [LARGE SCALE GENOMIC DNA]</scope>
    <source>
        <strain evidence="1 2">SK2B-1</strain>
    </source>
</reference>
<accession>A0A443JDT0</accession>
<organism evidence="1 2">
    <name type="scientific">Paenirhodobacter populi</name>
    <dbReference type="NCBI Taxonomy" id="2306993"/>
    <lineage>
        <taxon>Bacteria</taxon>
        <taxon>Pseudomonadati</taxon>
        <taxon>Pseudomonadota</taxon>
        <taxon>Alphaproteobacteria</taxon>
        <taxon>Rhodobacterales</taxon>
        <taxon>Rhodobacter group</taxon>
        <taxon>Paenirhodobacter</taxon>
    </lineage>
</organism>
<dbReference type="InterPro" id="IPR036641">
    <property type="entry name" value="HPT_dom_sf"/>
</dbReference>
<dbReference type="SUPFAM" id="SSF47226">
    <property type="entry name" value="Histidine-containing phosphotransfer domain, HPT domain"/>
    <property type="match status" value="1"/>
</dbReference>
<evidence type="ECO:0000313" key="1">
    <source>
        <dbReference type="EMBL" id="RWR18493.1"/>
    </source>
</evidence>